<comment type="caution">
    <text evidence="2">The sequence shown here is derived from an EMBL/GenBank/DDBJ whole genome shotgun (WGS) entry which is preliminary data.</text>
</comment>
<keyword evidence="1" id="KW-0812">Transmembrane</keyword>
<feature type="transmembrane region" description="Helical" evidence="1">
    <location>
        <begin position="39"/>
        <end position="64"/>
    </location>
</feature>
<dbReference type="Proteomes" id="UP000823633">
    <property type="component" value="Unassembled WGS sequence"/>
</dbReference>
<reference evidence="2" key="1">
    <citation type="submission" date="2020-10" db="EMBL/GenBank/DDBJ databases">
        <authorList>
            <person name="Gilroy R."/>
        </authorList>
    </citation>
    <scope>NUCLEOTIDE SEQUENCE</scope>
    <source>
        <strain evidence="2">11167</strain>
    </source>
</reference>
<accession>A0A9D9E964</accession>
<keyword evidence="1" id="KW-1133">Transmembrane helix</keyword>
<dbReference type="EMBL" id="JADIMU010000016">
    <property type="protein sequence ID" value="MBO8442540.1"/>
    <property type="molecule type" value="Genomic_DNA"/>
</dbReference>
<evidence type="ECO:0000256" key="1">
    <source>
        <dbReference type="SAM" id="Phobius"/>
    </source>
</evidence>
<evidence type="ECO:0000313" key="2">
    <source>
        <dbReference type="EMBL" id="MBO8442540.1"/>
    </source>
</evidence>
<evidence type="ECO:0008006" key="4">
    <source>
        <dbReference type="Google" id="ProtNLM"/>
    </source>
</evidence>
<gene>
    <name evidence="2" type="ORF">IAC42_02100</name>
</gene>
<protein>
    <recommendedName>
        <fullName evidence="4">Lipopolysaccharide assembly protein A domain-containing protein</fullName>
    </recommendedName>
</protein>
<evidence type="ECO:0000313" key="3">
    <source>
        <dbReference type="Proteomes" id="UP000823633"/>
    </source>
</evidence>
<sequence length="80" mass="8843">MRRLFFVLSIMLFAIAFTALVFMLVMVDEINYFSAVFHIEAVVLAATAAVAILLAIIGLLCFALSSMLGRLEKLEKGDEE</sequence>
<dbReference type="AlphaFoldDB" id="A0A9D9E964"/>
<proteinExistence type="predicted"/>
<organism evidence="2 3">
    <name type="scientific">Candidatus Aphodenecus pullistercoris</name>
    <dbReference type="NCBI Taxonomy" id="2840669"/>
    <lineage>
        <taxon>Bacteria</taxon>
        <taxon>Pseudomonadati</taxon>
        <taxon>Spirochaetota</taxon>
        <taxon>Spirochaetia</taxon>
        <taxon>Spirochaetales</taxon>
        <taxon>Candidatus Aphodenecus</taxon>
    </lineage>
</organism>
<name>A0A9D9E964_9SPIR</name>
<feature type="transmembrane region" description="Helical" evidence="1">
    <location>
        <begin position="5"/>
        <end position="27"/>
    </location>
</feature>
<keyword evidence="1" id="KW-0472">Membrane</keyword>
<reference evidence="2" key="2">
    <citation type="journal article" date="2021" name="PeerJ">
        <title>Extensive microbial diversity within the chicken gut microbiome revealed by metagenomics and culture.</title>
        <authorList>
            <person name="Gilroy R."/>
            <person name="Ravi A."/>
            <person name="Getino M."/>
            <person name="Pursley I."/>
            <person name="Horton D.L."/>
            <person name="Alikhan N.F."/>
            <person name="Baker D."/>
            <person name="Gharbi K."/>
            <person name="Hall N."/>
            <person name="Watson M."/>
            <person name="Adriaenssens E.M."/>
            <person name="Foster-Nyarko E."/>
            <person name="Jarju S."/>
            <person name="Secka A."/>
            <person name="Antonio M."/>
            <person name="Oren A."/>
            <person name="Chaudhuri R.R."/>
            <person name="La Ragione R."/>
            <person name="Hildebrand F."/>
            <person name="Pallen M.J."/>
        </authorList>
    </citation>
    <scope>NUCLEOTIDE SEQUENCE</scope>
    <source>
        <strain evidence="2">11167</strain>
    </source>
</reference>